<keyword evidence="1" id="KW-0812">Transmembrane</keyword>
<gene>
    <name evidence="2" type="ORF">C1A40_07785</name>
</gene>
<feature type="transmembrane region" description="Helical" evidence="1">
    <location>
        <begin position="15"/>
        <end position="39"/>
    </location>
</feature>
<protein>
    <submittedName>
        <fullName evidence="2">Uncharacterized protein</fullName>
    </submittedName>
</protein>
<reference evidence="3" key="1">
    <citation type="submission" date="2018-01" db="EMBL/GenBank/DDBJ databases">
        <title>Complete genome of Tamlana sp. UJ94.</title>
        <authorList>
            <person name="Jung J."/>
            <person name="Chung D."/>
            <person name="Bae S.S."/>
            <person name="Baek K."/>
        </authorList>
    </citation>
    <scope>NUCLEOTIDE SEQUENCE [LARGE SCALE GENOMIC DNA]</scope>
    <source>
        <strain evidence="3">UJ94</strain>
    </source>
</reference>
<dbReference type="AlphaFoldDB" id="A0A2I7SHL0"/>
<keyword evidence="1" id="KW-1133">Transmembrane helix</keyword>
<evidence type="ECO:0000313" key="3">
    <source>
        <dbReference type="Proteomes" id="UP000236592"/>
    </source>
</evidence>
<sequence length="90" mass="10444">MAFQTKELVLLKVLVTVPIFVSAATFVIFVIVVIFYFLLVQNYDAYIRKKTTGLVCLYVKLTLSFPTVLLIDEYDIFNDNTLYNRLFTAF</sequence>
<organism evidence="2 3">
    <name type="scientific">Pseudotamlana carrageenivorans</name>
    <dbReference type="NCBI Taxonomy" id="2069432"/>
    <lineage>
        <taxon>Bacteria</taxon>
        <taxon>Pseudomonadati</taxon>
        <taxon>Bacteroidota</taxon>
        <taxon>Flavobacteriia</taxon>
        <taxon>Flavobacteriales</taxon>
        <taxon>Flavobacteriaceae</taxon>
        <taxon>Pseudotamlana</taxon>
    </lineage>
</organism>
<dbReference type="EMBL" id="CP025938">
    <property type="protein sequence ID" value="AUS05381.1"/>
    <property type="molecule type" value="Genomic_DNA"/>
</dbReference>
<proteinExistence type="predicted"/>
<dbReference type="KEGG" id="taj:C1A40_07785"/>
<name>A0A2I7SHL0_9FLAO</name>
<keyword evidence="3" id="KW-1185">Reference proteome</keyword>
<dbReference type="Proteomes" id="UP000236592">
    <property type="component" value="Chromosome"/>
</dbReference>
<keyword evidence="1" id="KW-0472">Membrane</keyword>
<feature type="transmembrane region" description="Helical" evidence="1">
    <location>
        <begin position="51"/>
        <end position="71"/>
    </location>
</feature>
<evidence type="ECO:0000313" key="2">
    <source>
        <dbReference type="EMBL" id="AUS05381.1"/>
    </source>
</evidence>
<evidence type="ECO:0000256" key="1">
    <source>
        <dbReference type="SAM" id="Phobius"/>
    </source>
</evidence>
<accession>A0A2I7SHL0</accession>